<feature type="region of interest" description="Disordered" evidence="1">
    <location>
        <begin position="105"/>
        <end position="145"/>
    </location>
</feature>
<evidence type="ECO:0000313" key="3">
    <source>
        <dbReference type="EMBL" id="RXH69385.1"/>
    </source>
</evidence>
<protein>
    <submittedName>
        <fullName evidence="3">Uncharacterized protein</fullName>
    </submittedName>
</protein>
<feature type="compositionally biased region" description="Acidic residues" evidence="1">
    <location>
        <begin position="122"/>
        <end position="136"/>
    </location>
</feature>
<sequence length="167" mass="18944">MEKWRESGRVNTVLFTAGAAVAMAFLKRVILMVFLMEQWRASVFLLLNLVLLAIVFTSISSGTSNINRNRDCENDNGEGIKSNGGGKKRREYRCQSAPQAVEEVKECEDEMCKSSARGGGESEQERDEDDTEEEEEEVRKLSEEDLNEKVEAFIVMFRQHLVSDARN</sequence>
<proteinExistence type="predicted"/>
<feature type="region of interest" description="Disordered" evidence="1">
    <location>
        <begin position="66"/>
        <end position="93"/>
    </location>
</feature>
<dbReference type="PANTHER" id="PTHR35997:SF5">
    <property type="entry name" value="OS09G0539700 PROTEIN"/>
    <property type="match status" value="1"/>
</dbReference>
<evidence type="ECO:0000256" key="2">
    <source>
        <dbReference type="SAM" id="Phobius"/>
    </source>
</evidence>
<evidence type="ECO:0000256" key="1">
    <source>
        <dbReference type="SAM" id="MobiDB-lite"/>
    </source>
</evidence>
<reference evidence="3 4" key="1">
    <citation type="submission" date="2018-10" db="EMBL/GenBank/DDBJ databases">
        <title>A high-quality apple genome assembly.</title>
        <authorList>
            <person name="Hu J."/>
        </authorList>
    </citation>
    <scope>NUCLEOTIDE SEQUENCE [LARGE SCALE GENOMIC DNA]</scope>
    <source>
        <strain evidence="4">cv. HFTH1</strain>
        <tissue evidence="3">Young leaf</tissue>
    </source>
</reference>
<keyword evidence="4" id="KW-1185">Reference proteome</keyword>
<comment type="caution">
    <text evidence="3">The sequence shown here is derived from an EMBL/GenBank/DDBJ whole genome shotgun (WGS) entry which is preliminary data.</text>
</comment>
<organism evidence="3 4">
    <name type="scientific">Malus domestica</name>
    <name type="common">Apple</name>
    <name type="synonym">Pyrus malus</name>
    <dbReference type="NCBI Taxonomy" id="3750"/>
    <lineage>
        <taxon>Eukaryota</taxon>
        <taxon>Viridiplantae</taxon>
        <taxon>Streptophyta</taxon>
        <taxon>Embryophyta</taxon>
        <taxon>Tracheophyta</taxon>
        <taxon>Spermatophyta</taxon>
        <taxon>Magnoliopsida</taxon>
        <taxon>eudicotyledons</taxon>
        <taxon>Gunneridae</taxon>
        <taxon>Pentapetalae</taxon>
        <taxon>rosids</taxon>
        <taxon>fabids</taxon>
        <taxon>Rosales</taxon>
        <taxon>Rosaceae</taxon>
        <taxon>Amygdaloideae</taxon>
        <taxon>Maleae</taxon>
        <taxon>Malus</taxon>
    </lineage>
</organism>
<dbReference type="EMBL" id="RDQH01000343">
    <property type="protein sequence ID" value="RXH69385.1"/>
    <property type="molecule type" value="Genomic_DNA"/>
</dbReference>
<keyword evidence="2" id="KW-0812">Transmembrane</keyword>
<feature type="transmembrane region" description="Helical" evidence="2">
    <location>
        <begin position="12"/>
        <end position="35"/>
    </location>
</feature>
<dbReference type="AlphaFoldDB" id="A0A498HIR2"/>
<accession>A0A498HIR2</accession>
<evidence type="ECO:0000313" key="4">
    <source>
        <dbReference type="Proteomes" id="UP000290289"/>
    </source>
</evidence>
<dbReference type="PANTHER" id="PTHR35997">
    <property type="entry name" value="COTTON FIBER PROTEIN-RELATED"/>
    <property type="match status" value="1"/>
</dbReference>
<keyword evidence="2" id="KW-0472">Membrane</keyword>
<feature type="transmembrane region" description="Helical" evidence="2">
    <location>
        <begin position="41"/>
        <end position="60"/>
    </location>
</feature>
<keyword evidence="2" id="KW-1133">Transmembrane helix</keyword>
<gene>
    <name evidence="3" type="ORF">DVH24_037169</name>
</gene>
<name>A0A498HIR2_MALDO</name>
<dbReference type="Proteomes" id="UP000290289">
    <property type="component" value="Chromosome 17"/>
</dbReference>